<comment type="caution">
    <text evidence="1">The sequence shown here is derived from an EMBL/GenBank/DDBJ whole genome shotgun (WGS) entry which is preliminary data.</text>
</comment>
<organism evidence="1 2">
    <name type="scientific">Caulobacter rhizosphaerae</name>
    <dbReference type="NCBI Taxonomy" id="2010972"/>
    <lineage>
        <taxon>Bacteria</taxon>
        <taxon>Pseudomonadati</taxon>
        <taxon>Pseudomonadota</taxon>
        <taxon>Alphaproteobacteria</taxon>
        <taxon>Caulobacterales</taxon>
        <taxon>Caulobacteraceae</taxon>
        <taxon>Caulobacter</taxon>
    </lineage>
</organism>
<evidence type="ECO:0000313" key="1">
    <source>
        <dbReference type="EMBL" id="MDR6533130.1"/>
    </source>
</evidence>
<dbReference type="RefSeq" id="WP_310033901.1">
    <property type="nucleotide sequence ID" value="NZ_JAVDRL010000011.1"/>
</dbReference>
<dbReference type="Proteomes" id="UP001262754">
    <property type="component" value="Unassembled WGS sequence"/>
</dbReference>
<name>A0ABU1N4X9_9CAUL</name>
<reference evidence="1 2" key="1">
    <citation type="submission" date="2023-07" db="EMBL/GenBank/DDBJ databases">
        <title>Sorghum-associated microbial communities from plants grown in Nebraska, USA.</title>
        <authorList>
            <person name="Schachtman D."/>
        </authorList>
    </citation>
    <scope>NUCLEOTIDE SEQUENCE [LARGE SCALE GENOMIC DNA]</scope>
    <source>
        <strain evidence="1 2">DS2154</strain>
    </source>
</reference>
<protein>
    <submittedName>
        <fullName evidence="1">Uncharacterized protein</fullName>
    </submittedName>
</protein>
<dbReference type="EMBL" id="JAVDRL010000011">
    <property type="protein sequence ID" value="MDR6533130.1"/>
    <property type="molecule type" value="Genomic_DNA"/>
</dbReference>
<accession>A0ABU1N4X9</accession>
<keyword evidence="2" id="KW-1185">Reference proteome</keyword>
<proteinExistence type="predicted"/>
<evidence type="ECO:0000313" key="2">
    <source>
        <dbReference type="Proteomes" id="UP001262754"/>
    </source>
</evidence>
<gene>
    <name evidence="1" type="ORF">J2800_003891</name>
</gene>
<sequence length="82" mass="8660">MTRPSLALLVDRMEAWALLVLGLAAGVVAPHPVTTALWTAAARAFDQAGDDDMVGRLTSGAKFGGRIRASLRGDTLSHLRFA</sequence>